<evidence type="ECO:0000313" key="2">
    <source>
        <dbReference type="Proteomes" id="UP001432059"/>
    </source>
</evidence>
<dbReference type="EMBL" id="CP136426">
    <property type="protein sequence ID" value="WOC51958.1"/>
    <property type="molecule type" value="Genomic_DNA"/>
</dbReference>
<dbReference type="AlphaFoldDB" id="A0AAU0F2D9"/>
<accession>A0AAU0F2D9</accession>
<gene>
    <name evidence="1" type="ORF">BPO_1311</name>
</gene>
<sequence length="177" mass="20464">MNLDTFQSHIKAYTAHHQILDAAYFLTRSFGLEHSNFAGFDFRPEVSENTILLTAEGNLGDKQTVKIPKNLFDFDLSLVLNMIAHEMLHVRQKAPESLVEDKNEREWQAYTEMLFHTAFPNIPDAPDFNRKQFALKALEYYKRMGEGSVLQQKYAEEKLKVEALLKDILKRRGEAEG</sequence>
<dbReference type="KEGG" id="bpor:BPO_1311"/>
<evidence type="ECO:0000313" key="1">
    <source>
        <dbReference type="EMBL" id="WOC51958.1"/>
    </source>
</evidence>
<protein>
    <recommendedName>
        <fullName evidence="3">SprT-like domain-containing protein</fullName>
    </recommendedName>
</protein>
<keyword evidence="2" id="KW-1185">Reference proteome</keyword>
<name>A0AAU0F2D9_9FLAO</name>
<organism evidence="1 2">
    <name type="scientific">Bergeyella porcorum</name>
    <dbReference type="NCBI Taxonomy" id="1735111"/>
    <lineage>
        <taxon>Bacteria</taxon>
        <taxon>Pseudomonadati</taxon>
        <taxon>Bacteroidota</taxon>
        <taxon>Flavobacteriia</taxon>
        <taxon>Flavobacteriales</taxon>
        <taxon>Weeksellaceae</taxon>
        <taxon>Bergeyella</taxon>
    </lineage>
</organism>
<dbReference type="Proteomes" id="UP001432059">
    <property type="component" value="Chromosome"/>
</dbReference>
<dbReference type="RefSeq" id="WP_327983603.1">
    <property type="nucleotide sequence ID" value="NZ_CP136426.1"/>
</dbReference>
<reference evidence="1" key="1">
    <citation type="submission" date="2023-10" db="EMBL/GenBank/DDBJ databases">
        <title>Characterization and whole genome sequencing of a novel strain of Bergeyella porcorum QD2021 isolated from pig.</title>
        <authorList>
            <person name="Liu G."/>
            <person name="Chen C."/>
            <person name="Han X."/>
        </authorList>
    </citation>
    <scope>NUCLEOTIDE SEQUENCE</scope>
    <source>
        <strain evidence="1">QD2021</strain>
    </source>
</reference>
<proteinExistence type="predicted"/>
<evidence type="ECO:0008006" key="3">
    <source>
        <dbReference type="Google" id="ProtNLM"/>
    </source>
</evidence>